<reference evidence="2" key="1">
    <citation type="journal article" date="2014" name="Int. J. Syst. Evol. Microbiol.">
        <title>Complete genome sequence of Corynebacterium casei LMG S-19264T (=DSM 44701T), isolated from a smear-ripened cheese.</title>
        <authorList>
            <consortium name="US DOE Joint Genome Institute (JGI-PGF)"/>
            <person name="Walter F."/>
            <person name="Albersmeier A."/>
            <person name="Kalinowski J."/>
            <person name="Ruckert C."/>
        </authorList>
    </citation>
    <scope>NUCLEOTIDE SEQUENCE</scope>
    <source>
        <strain evidence="2">CGMCC 1.14984</strain>
    </source>
</reference>
<name>A0A8J3A418_9PROT</name>
<evidence type="ECO:0000256" key="1">
    <source>
        <dbReference type="SAM" id="SignalP"/>
    </source>
</evidence>
<protein>
    <recommendedName>
        <fullName evidence="4">Heme-binding protein</fullName>
    </recommendedName>
</protein>
<dbReference type="Gene3D" id="3.30.450.150">
    <property type="entry name" value="Haem-degrading domain"/>
    <property type="match status" value="1"/>
</dbReference>
<accession>A0A8J3A418</accession>
<dbReference type="Proteomes" id="UP000621856">
    <property type="component" value="Unassembled WGS sequence"/>
</dbReference>
<reference evidence="2" key="2">
    <citation type="submission" date="2020-09" db="EMBL/GenBank/DDBJ databases">
        <authorList>
            <person name="Sun Q."/>
            <person name="Zhou Y."/>
        </authorList>
    </citation>
    <scope>NUCLEOTIDE SEQUENCE</scope>
    <source>
        <strain evidence="2">CGMCC 1.14984</strain>
    </source>
</reference>
<dbReference type="EMBL" id="BMGZ01000003">
    <property type="protein sequence ID" value="GGI00594.1"/>
    <property type="molecule type" value="Genomic_DNA"/>
</dbReference>
<dbReference type="Pfam" id="PF03928">
    <property type="entry name" value="HbpS-like"/>
    <property type="match status" value="1"/>
</dbReference>
<feature type="chain" id="PRO_5035201649" description="Heme-binding protein" evidence="1">
    <location>
        <begin position="35"/>
        <end position="169"/>
    </location>
</feature>
<dbReference type="SUPFAM" id="SSF143744">
    <property type="entry name" value="GlcG-like"/>
    <property type="match status" value="1"/>
</dbReference>
<evidence type="ECO:0000313" key="3">
    <source>
        <dbReference type="Proteomes" id="UP000621856"/>
    </source>
</evidence>
<dbReference type="PANTHER" id="PTHR34309:SF10">
    <property type="entry name" value="SLR1406 PROTEIN"/>
    <property type="match status" value="1"/>
</dbReference>
<dbReference type="InterPro" id="IPR038084">
    <property type="entry name" value="PduO/GlcC-like_sf"/>
</dbReference>
<sequence length="169" mass="17339">MARFTEKESGETLMKYMFAASVLFAGLASTQASAQDMQAQLTLESAATIRDACLAHAAENDMVIAIAVFDNRGMMVTYAAMDGIAAAIPDVAMWKGRSAAKYRYATSVTADWGGDAPEIAVWEGGLPIFMADGSPLGGVGVSGAASADDVACIMAGVEAAGLVTELAAD</sequence>
<organism evidence="2 3">
    <name type="scientific">Aquisalinus luteolus</name>
    <dbReference type="NCBI Taxonomy" id="1566827"/>
    <lineage>
        <taxon>Bacteria</taxon>
        <taxon>Pseudomonadati</taxon>
        <taxon>Pseudomonadota</taxon>
        <taxon>Alphaproteobacteria</taxon>
        <taxon>Parvularculales</taxon>
        <taxon>Parvularculaceae</taxon>
        <taxon>Aquisalinus</taxon>
    </lineage>
</organism>
<evidence type="ECO:0008006" key="4">
    <source>
        <dbReference type="Google" id="ProtNLM"/>
    </source>
</evidence>
<evidence type="ECO:0000313" key="2">
    <source>
        <dbReference type="EMBL" id="GGI00594.1"/>
    </source>
</evidence>
<dbReference type="InterPro" id="IPR005624">
    <property type="entry name" value="PduO/GlcC-like"/>
</dbReference>
<gene>
    <name evidence="2" type="ORF">GCM10011355_29250</name>
</gene>
<dbReference type="PANTHER" id="PTHR34309">
    <property type="entry name" value="SLR1406 PROTEIN"/>
    <property type="match status" value="1"/>
</dbReference>
<keyword evidence="1" id="KW-0732">Signal</keyword>
<dbReference type="AlphaFoldDB" id="A0A8J3A418"/>
<comment type="caution">
    <text evidence="2">The sequence shown here is derived from an EMBL/GenBank/DDBJ whole genome shotgun (WGS) entry which is preliminary data.</text>
</comment>
<dbReference type="InterPro" id="IPR052517">
    <property type="entry name" value="GlcG_carb_metab_protein"/>
</dbReference>
<proteinExistence type="predicted"/>
<feature type="signal peptide" evidence="1">
    <location>
        <begin position="1"/>
        <end position="34"/>
    </location>
</feature>